<organism evidence="2 3">
    <name type="scientific">Cardiosporidium cionae</name>
    <dbReference type="NCBI Taxonomy" id="476202"/>
    <lineage>
        <taxon>Eukaryota</taxon>
        <taxon>Sar</taxon>
        <taxon>Alveolata</taxon>
        <taxon>Apicomplexa</taxon>
        <taxon>Aconoidasida</taxon>
        <taxon>Nephromycida</taxon>
        <taxon>Cardiosporidium</taxon>
    </lineage>
</organism>
<gene>
    <name evidence="2" type="ORF">IE077_001942</name>
</gene>
<feature type="non-terminal residue" evidence="2">
    <location>
        <position position="1"/>
    </location>
</feature>
<dbReference type="SMART" id="SM00554">
    <property type="entry name" value="FAS1"/>
    <property type="match status" value="1"/>
</dbReference>
<dbReference type="Proteomes" id="UP000823046">
    <property type="component" value="Unassembled WGS sequence"/>
</dbReference>
<dbReference type="PROSITE" id="PS50213">
    <property type="entry name" value="FAS1"/>
    <property type="match status" value="1"/>
</dbReference>
<name>A0ABQ7JBX6_9APIC</name>
<reference evidence="2 3" key="1">
    <citation type="journal article" date="2020" name="bioRxiv">
        <title>Metabolic contributions of an alphaproteobacterial endosymbiont in the apicomplexan Cardiosporidium cionae.</title>
        <authorList>
            <person name="Hunter E.S."/>
            <person name="Paight C.J."/>
            <person name="Lane C.E."/>
        </authorList>
    </citation>
    <scope>NUCLEOTIDE SEQUENCE [LARGE SCALE GENOMIC DNA]</scope>
    <source>
        <strain evidence="2">ESH_2018</strain>
    </source>
</reference>
<dbReference type="Pfam" id="PF02469">
    <property type="entry name" value="Fasciclin"/>
    <property type="match status" value="1"/>
</dbReference>
<proteinExistence type="predicted"/>
<dbReference type="InterPro" id="IPR036378">
    <property type="entry name" value="FAS1_dom_sf"/>
</dbReference>
<comment type="caution">
    <text evidence="2">The sequence shown here is derived from an EMBL/GenBank/DDBJ whole genome shotgun (WGS) entry which is preliminary data.</text>
</comment>
<evidence type="ECO:0000313" key="2">
    <source>
        <dbReference type="EMBL" id="KAF8821522.1"/>
    </source>
</evidence>
<keyword evidence="3" id="KW-1185">Reference proteome</keyword>
<feature type="domain" description="FAS1" evidence="1">
    <location>
        <begin position="42"/>
        <end position="190"/>
    </location>
</feature>
<protein>
    <recommendedName>
        <fullName evidence="1">FAS1 domain-containing protein</fullName>
    </recommendedName>
</protein>
<dbReference type="Gene3D" id="2.30.180.10">
    <property type="entry name" value="FAS1 domain"/>
    <property type="match status" value="1"/>
</dbReference>
<dbReference type="InterPro" id="IPR000782">
    <property type="entry name" value="FAS1_domain"/>
</dbReference>
<sequence>SSRCQAKRWWTKASGLRSPHRRAQNPEVLNRKVYWSTQRSPDRTVLHAALNHSNARILASLLQNSQSLAHGGTILPISHELSLPGPLTLFLPCDQGMKRVSSSCLRLLREQPQLVDIFTRIHVIRGRWELRDIIEASSAEMENLRGQQISLNISGKIHDCLRKVSLQGSQISHANLMCSNGIVHIIESPFQQLITT</sequence>
<dbReference type="EMBL" id="JADAQX010000170">
    <property type="protein sequence ID" value="KAF8821522.1"/>
    <property type="molecule type" value="Genomic_DNA"/>
</dbReference>
<accession>A0ABQ7JBX6</accession>
<evidence type="ECO:0000313" key="3">
    <source>
        <dbReference type="Proteomes" id="UP000823046"/>
    </source>
</evidence>
<evidence type="ECO:0000259" key="1">
    <source>
        <dbReference type="PROSITE" id="PS50213"/>
    </source>
</evidence>
<dbReference type="SUPFAM" id="SSF82153">
    <property type="entry name" value="FAS1 domain"/>
    <property type="match status" value="1"/>
</dbReference>